<dbReference type="AlphaFoldDB" id="A0A3N6ZLJ5"/>
<organism evidence="4 5">
    <name type="scientific">Aeromicrobium camelliae</name>
    <dbReference type="NCBI Taxonomy" id="1538144"/>
    <lineage>
        <taxon>Bacteria</taxon>
        <taxon>Bacillati</taxon>
        <taxon>Actinomycetota</taxon>
        <taxon>Actinomycetes</taxon>
        <taxon>Propionibacteriales</taxon>
        <taxon>Nocardioidaceae</taxon>
        <taxon>Aeromicrobium</taxon>
    </lineage>
</organism>
<dbReference type="EMBL" id="RQJX01000010">
    <property type="protein sequence ID" value="RQN07887.1"/>
    <property type="molecule type" value="Genomic_DNA"/>
</dbReference>
<accession>A0A3N6ZLJ5</accession>
<keyword evidence="5" id="KW-1185">Reference proteome</keyword>
<keyword evidence="1 4" id="KW-0808">Transferase</keyword>
<feature type="domain" description="N-acetyltransferase" evidence="3">
    <location>
        <begin position="6"/>
        <end position="173"/>
    </location>
</feature>
<dbReference type="CDD" id="cd04301">
    <property type="entry name" value="NAT_SF"/>
    <property type="match status" value="1"/>
</dbReference>
<dbReference type="OrthoDB" id="5243635at2"/>
<proteinExistence type="predicted"/>
<gene>
    <name evidence="4" type="ORF">EHW97_08480</name>
</gene>
<dbReference type="PROSITE" id="PS51186">
    <property type="entry name" value="GNAT"/>
    <property type="match status" value="1"/>
</dbReference>
<sequence length="177" mass="19450">MVTADVSVRLAWADDAPAIAALQLAVWRESYTDVLGTQLDELAPSDLTERWAATVNAPRDARQRVLVALERATLRGFAIVHPCFDDDADQIQDGEIGEFVVALEHRGHGHGSRLLQACADTLRADRFTRAVWWLRSTDDATRTFATTAGWAPDGAHRELAAPTGATVKQVRLHTRLV</sequence>
<comment type="caution">
    <text evidence="4">The sequence shown here is derived from an EMBL/GenBank/DDBJ whole genome shotgun (WGS) entry which is preliminary data.</text>
</comment>
<dbReference type="GO" id="GO:0016747">
    <property type="term" value="F:acyltransferase activity, transferring groups other than amino-acyl groups"/>
    <property type="evidence" value="ECO:0007669"/>
    <property type="project" value="InterPro"/>
</dbReference>
<evidence type="ECO:0000256" key="2">
    <source>
        <dbReference type="ARBA" id="ARBA00023315"/>
    </source>
</evidence>
<reference evidence="4 5" key="1">
    <citation type="submission" date="2018-11" db="EMBL/GenBank/DDBJ databases">
        <authorList>
            <person name="Li F."/>
        </authorList>
    </citation>
    <scope>NUCLEOTIDE SEQUENCE [LARGE SCALE GENOMIC DNA]</scope>
    <source>
        <strain evidence="4 5">YS17T</strain>
    </source>
</reference>
<dbReference type="InterPro" id="IPR000182">
    <property type="entry name" value="GNAT_dom"/>
</dbReference>
<evidence type="ECO:0000259" key="3">
    <source>
        <dbReference type="PROSITE" id="PS51186"/>
    </source>
</evidence>
<dbReference type="InterPro" id="IPR016181">
    <property type="entry name" value="Acyl_CoA_acyltransferase"/>
</dbReference>
<evidence type="ECO:0000256" key="1">
    <source>
        <dbReference type="ARBA" id="ARBA00022679"/>
    </source>
</evidence>
<dbReference type="PANTHER" id="PTHR43877">
    <property type="entry name" value="AMINOALKYLPHOSPHONATE N-ACETYLTRANSFERASE-RELATED-RELATED"/>
    <property type="match status" value="1"/>
</dbReference>
<dbReference type="Proteomes" id="UP000275225">
    <property type="component" value="Unassembled WGS sequence"/>
</dbReference>
<evidence type="ECO:0000313" key="4">
    <source>
        <dbReference type="EMBL" id="RQN07887.1"/>
    </source>
</evidence>
<dbReference type="InterPro" id="IPR050832">
    <property type="entry name" value="Bact_Acetyltransf"/>
</dbReference>
<dbReference type="SUPFAM" id="SSF55729">
    <property type="entry name" value="Acyl-CoA N-acyltransferases (Nat)"/>
    <property type="match status" value="1"/>
</dbReference>
<evidence type="ECO:0000313" key="5">
    <source>
        <dbReference type="Proteomes" id="UP000275225"/>
    </source>
</evidence>
<name>A0A3N6ZLJ5_9ACTN</name>
<dbReference type="Gene3D" id="3.40.630.30">
    <property type="match status" value="1"/>
</dbReference>
<protein>
    <submittedName>
        <fullName evidence="4">GNAT family N-acetyltransferase</fullName>
    </submittedName>
</protein>
<dbReference type="Pfam" id="PF00583">
    <property type="entry name" value="Acetyltransf_1"/>
    <property type="match status" value="1"/>
</dbReference>
<keyword evidence="2" id="KW-0012">Acyltransferase</keyword>